<keyword evidence="3" id="KW-0378">Hydrolase</keyword>
<feature type="domain" description="HNH nuclease" evidence="2">
    <location>
        <begin position="16"/>
        <end position="67"/>
    </location>
</feature>
<keyword evidence="4" id="KW-1185">Reference proteome</keyword>
<evidence type="ECO:0000313" key="3">
    <source>
        <dbReference type="EMBL" id="MFF0546936.1"/>
    </source>
</evidence>
<gene>
    <name evidence="3" type="ORF">ACFYTF_29280</name>
</gene>
<sequence length="97" mass="10475">MTWSREPGRYRGVPRALADDIRARDQHTCQAADCGAFGHEVDHITPVSAGGTDDPSNLRTLCAEHHRAKTQAEAAAARAARQAAGRLPVEQHPGLIR</sequence>
<feature type="compositionally biased region" description="Low complexity" evidence="1">
    <location>
        <begin position="74"/>
        <end position="84"/>
    </location>
</feature>
<evidence type="ECO:0000313" key="4">
    <source>
        <dbReference type="Proteomes" id="UP001601444"/>
    </source>
</evidence>
<dbReference type="Proteomes" id="UP001601444">
    <property type="component" value="Unassembled WGS sequence"/>
</dbReference>
<accession>A0ABW6PWX5</accession>
<proteinExistence type="predicted"/>
<dbReference type="GO" id="GO:0004519">
    <property type="term" value="F:endonuclease activity"/>
    <property type="evidence" value="ECO:0007669"/>
    <property type="project" value="UniProtKB-KW"/>
</dbReference>
<protein>
    <submittedName>
        <fullName evidence="3">HNH endonuclease</fullName>
    </submittedName>
</protein>
<dbReference type="Gene3D" id="1.10.30.50">
    <property type="match status" value="1"/>
</dbReference>
<reference evidence="3 4" key="1">
    <citation type="submission" date="2024-10" db="EMBL/GenBank/DDBJ databases">
        <title>The Natural Products Discovery Center: Release of the First 8490 Sequenced Strains for Exploring Actinobacteria Biosynthetic Diversity.</title>
        <authorList>
            <person name="Kalkreuter E."/>
            <person name="Kautsar S.A."/>
            <person name="Yang D."/>
            <person name="Bader C.D."/>
            <person name="Teijaro C.N."/>
            <person name="Fluegel L."/>
            <person name="Davis C.M."/>
            <person name="Simpson J.R."/>
            <person name="Lauterbach L."/>
            <person name="Steele A.D."/>
            <person name="Gui C."/>
            <person name="Meng S."/>
            <person name="Li G."/>
            <person name="Viehrig K."/>
            <person name="Ye F."/>
            <person name="Su P."/>
            <person name="Kiefer A.F."/>
            <person name="Nichols A."/>
            <person name="Cepeda A.J."/>
            <person name="Yan W."/>
            <person name="Fan B."/>
            <person name="Jiang Y."/>
            <person name="Adhikari A."/>
            <person name="Zheng C.-J."/>
            <person name="Schuster L."/>
            <person name="Cowan T.M."/>
            <person name="Smanski M.J."/>
            <person name="Chevrette M.G."/>
            <person name="De Carvalho L.P.S."/>
            <person name="Shen B."/>
        </authorList>
    </citation>
    <scope>NUCLEOTIDE SEQUENCE [LARGE SCALE GENOMIC DNA]</scope>
    <source>
        <strain evidence="3 4">NPDC004045</strain>
    </source>
</reference>
<keyword evidence="3" id="KW-0255">Endonuclease</keyword>
<evidence type="ECO:0000256" key="1">
    <source>
        <dbReference type="SAM" id="MobiDB-lite"/>
    </source>
</evidence>
<evidence type="ECO:0000259" key="2">
    <source>
        <dbReference type="SMART" id="SM00507"/>
    </source>
</evidence>
<dbReference type="RefSeq" id="WP_387703120.1">
    <property type="nucleotide sequence ID" value="NZ_JBIAMX010000029.1"/>
</dbReference>
<keyword evidence="3" id="KW-0540">Nuclease</keyword>
<dbReference type="InterPro" id="IPR003615">
    <property type="entry name" value="HNH_nuc"/>
</dbReference>
<dbReference type="InterPro" id="IPR002711">
    <property type="entry name" value="HNH"/>
</dbReference>
<dbReference type="Pfam" id="PF01844">
    <property type="entry name" value="HNH"/>
    <property type="match status" value="1"/>
</dbReference>
<feature type="region of interest" description="Disordered" evidence="1">
    <location>
        <begin position="74"/>
        <end position="97"/>
    </location>
</feature>
<name>A0ABW6PWX5_9NOCA</name>
<dbReference type="CDD" id="cd00085">
    <property type="entry name" value="HNHc"/>
    <property type="match status" value="1"/>
</dbReference>
<dbReference type="SMART" id="SM00507">
    <property type="entry name" value="HNHc"/>
    <property type="match status" value="1"/>
</dbReference>
<comment type="caution">
    <text evidence="3">The sequence shown here is derived from an EMBL/GenBank/DDBJ whole genome shotgun (WGS) entry which is preliminary data.</text>
</comment>
<dbReference type="EMBL" id="JBIAMX010000029">
    <property type="protein sequence ID" value="MFF0546936.1"/>
    <property type="molecule type" value="Genomic_DNA"/>
</dbReference>
<organism evidence="3 4">
    <name type="scientific">Nocardia thailandica</name>
    <dbReference type="NCBI Taxonomy" id="257275"/>
    <lineage>
        <taxon>Bacteria</taxon>
        <taxon>Bacillati</taxon>
        <taxon>Actinomycetota</taxon>
        <taxon>Actinomycetes</taxon>
        <taxon>Mycobacteriales</taxon>
        <taxon>Nocardiaceae</taxon>
        <taxon>Nocardia</taxon>
    </lineage>
</organism>